<dbReference type="Gene3D" id="1.10.10.10">
    <property type="entry name" value="Winged helix-like DNA-binding domain superfamily/Winged helix DNA-binding domain"/>
    <property type="match status" value="1"/>
</dbReference>
<dbReference type="EMBL" id="JAUFPU010000018">
    <property type="protein sequence ID" value="MDN3578679.1"/>
    <property type="molecule type" value="Genomic_DNA"/>
</dbReference>
<dbReference type="SUPFAM" id="SSF46785">
    <property type="entry name" value="Winged helix' DNA-binding domain"/>
    <property type="match status" value="1"/>
</dbReference>
<gene>
    <name evidence="1" type="ORF">QWZ03_18085</name>
</gene>
<accession>A0ABT8B8W6</accession>
<organism evidence="1 2">
    <name type="scientific">Chitinimonas viridis</name>
    <dbReference type="NCBI Taxonomy" id="664880"/>
    <lineage>
        <taxon>Bacteria</taxon>
        <taxon>Pseudomonadati</taxon>
        <taxon>Pseudomonadota</taxon>
        <taxon>Betaproteobacteria</taxon>
        <taxon>Neisseriales</taxon>
        <taxon>Chitinibacteraceae</taxon>
        <taxon>Chitinimonas</taxon>
    </lineage>
</organism>
<dbReference type="Proteomes" id="UP001180081">
    <property type="component" value="Unassembled WGS sequence"/>
</dbReference>
<reference evidence="1" key="1">
    <citation type="journal article" date="2014" name="Int. J. Syst. Evol. Microbiol.">
        <title>Complete genome of a new Firmicutes species belonging to the dominant human colonic microbiota ('Ruminococcus bicirculans') reveals two chromosomes and a selective capacity to utilize plant glucans.</title>
        <authorList>
            <consortium name="NISC Comparative Sequencing Program"/>
            <person name="Wegmann U."/>
            <person name="Louis P."/>
            <person name="Goesmann A."/>
            <person name="Henrissat B."/>
            <person name="Duncan S.H."/>
            <person name="Flint H.J."/>
        </authorList>
    </citation>
    <scope>NUCLEOTIDE SEQUENCE</scope>
    <source>
        <strain evidence="1">CECT 7703</strain>
    </source>
</reference>
<dbReference type="InterPro" id="IPR036388">
    <property type="entry name" value="WH-like_DNA-bd_sf"/>
</dbReference>
<evidence type="ECO:0000313" key="1">
    <source>
        <dbReference type="EMBL" id="MDN3578679.1"/>
    </source>
</evidence>
<name>A0ABT8B8W6_9NEIS</name>
<keyword evidence="2" id="KW-1185">Reference proteome</keyword>
<evidence type="ECO:0000313" key="2">
    <source>
        <dbReference type="Proteomes" id="UP001180081"/>
    </source>
</evidence>
<comment type="caution">
    <text evidence="1">The sequence shown here is derived from an EMBL/GenBank/DDBJ whole genome shotgun (WGS) entry which is preliminary data.</text>
</comment>
<sequence>MSAQLVLTTLAGLEPTDVATLAAALRCARAQLENSLGTLQRRGFAESTQGGWRLTQQGRQFIAEGKALTVRRRNPGRKTSGMRAKAWWLIRKQVKFSMVDLLSTLASKANQGRSLPEYLRALTAAGYLQPMRKGASGARWMLIRDTGRQAPVWRPTVGEVYDPNLGEVVWRRATA</sequence>
<dbReference type="InterPro" id="IPR036390">
    <property type="entry name" value="WH_DNA-bd_sf"/>
</dbReference>
<reference evidence="1" key="2">
    <citation type="submission" date="2023-06" db="EMBL/GenBank/DDBJ databases">
        <authorList>
            <person name="Lucena T."/>
            <person name="Sun Q."/>
        </authorList>
    </citation>
    <scope>NUCLEOTIDE SEQUENCE</scope>
    <source>
        <strain evidence="1">CECT 7703</strain>
    </source>
</reference>
<proteinExistence type="predicted"/>
<protein>
    <submittedName>
        <fullName evidence="1">Uncharacterized protein</fullName>
    </submittedName>
</protein>
<dbReference type="RefSeq" id="WP_290334008.1">
    <property type="nucleotide sequence ID" value="NZ_JAUFPU010000018.1"/>
</dbReference>